<accession>A0ABZ2KIX8</accession>
<keyword evidence="2" id="KW-0378">Hydrolase</keyword>
<dbReference type="Gene3D" id="3.10.129.10">
    <property type="entry name" value="Hotdog Thioesterase"/>
    <property type="match status" value="1"/>
</dbReference>
<sequence length="142" mass="15583">MHPETPKLEDFPFRTADTIRYGDTDRQGHVNNAAFATFCETGRVSFLYPENAPIAPAGTSFVIARLTLDFRAEITWPGTVDIGTRVLKVGRSSLTMAQGLFQRGRCVATAESVIVFVDDATRKSTPLTPAILAHVDKARMPE</sequence>
<evidence type="ECO:0000256" key="2">
    <source>
        <dbReference type="ARBA" id="ARBA00022801"/>
    </source>
</evidence>
<dbReference type="PANTHER" id="PTHR31793:SF27">
    <property type="entry name" value="NOVEL THIOESTERASE SUPERFAMILY DOMAIN AND SAPOSIN A-TYPE DOMAIN CONTAINING PROTEIN (0610012H03RIK)"/>
    <property type="match status" value="1"/>
</dbReference>
<dbReference type="PANTHER" id="PTHR31793">
    <property type="entry name" value="4-HYDROXYBENZOYL-COA THIOESTERASE FAMILY MEMBER"/>
    <property type="match status" value="1"/>
</dbReference>
<evidence type="ECO:0000313" key="3">
    <source>
        <dbReference type="EMBL" id="WXA96909.1"/>
    </source>
</evidence>
<dbReference type="Pfam" id="PF13279">
    <property type="entry name" value="4HBT_2"/>
    <property type="match status" value="1"/>
</dbReference>
<dbReference type="Proteomes" id="UP001379533">
    <property type="component" value="Chromosome"/>
</dbReference>
<dbReference type="EMBL" id="CP089982">
    <property type="protein sequence ID" value="WXA96909.1"/>
    <property type="molecule type" value="Genomic_DNA"/>
</dbReference>
<dbReference type="InterPro" id="IPR050563">
    <property type="entry name" value="4-hydroxybenzoyl-CoA_TE"/>
</dbReference>
<protein>
    <submittedName>
        <fullName evidence="3">Acyl-CoA thioesterase</fullName>
    </submittedName>
</protein>
<reference evidence="3 4" key="1">
    <citation type="submission" date="2021-12" db="EMBL/GenBank/DDBJ databases">
        <title>Discovery of the Pendulisporaceae a myxobacterial family with distinct sporulation behavior and unique specialized metabolism.</title>
        <authorList>
            <person name="Garcia R."/>
            <person name="Popoff A."/>
            <person name="Bader C.D."/>
            <person name="Loehr J."/>
            <person name="Walesch S."/>
            <person name="Walt C."/>
            <person name="Boldt J."/>
            <person name="Bunk B."/>
            <person name="Haeckl F.J.F.P.J."/>
            <person name="Gunesch A.P."/>
            <person name="Birkelbach J."/>
            <person name="Nuebel U."/>
            <person name="Pietschmann T."/>
            <person name="Bach T."/>
            <person name="Mueller R."/>
        </authorList>
    </citation>
    <scope>NUCLEOTIDE SEQUENCE [LARGE SCALE GENOMIC DNA]</scope>
    <source>
        <strain evidence="3 4">MSr12523</strain>
    </source>
</reference>
<evidence type="ECO:0000313" key="4">
    <source>
        <dbReference type="Proteomes" id="UP001379533"/>
    </source>
</evidence>
<keyword evidence="4" id="KW-1185">Reference proteome</keyword>
<name>A0ABZ2KIX8_9BACT</name>
<dbReference type="RefSeq" id="WP_394847524.1">
    <property type="nucleotide sequence ID" value="NZ_CP089982.1"/>
</dbReference>
<comment type="similarity">
    <text evidence="1">Belongs to the 4-hydroxybenzoyl-CoA thioesterase family.</text>
</comment>
<dbReference type="CDD" id="cd00586">
    <property type="entry name" value="4HBT"/>
    <property type="match status" value="1"/>
</dbReference>
<evidence type="ECO:0000256" key="1">
    <source>
        <dbReference type="ARBA" id="ARBA00005953"/>
    </source>
</evidence>
<dbReference type="SUPFAM" id="SSF54637">
    <property type="entry name" value="Thioesterase/thiol ester dehydrase-isomerase"/>
    <property type="match status" value="1"/>
</dbReference>
<proteinExistence type="inferred from homology"/>
<gene>
    <name evidence="3" type="ORF">LZC95_08670</name>
</gene>
<organism evidence="3 4">
    <name type="scientific">Pendulispora brunnea</name>
    <dbReference type="NCBI Taxonomy" id="2905690"/>
    <lineage>
        <taxon>Bacteria</taxon>
        <taxon>Pseudomonadati</taxon>
        <taxon>Myxococcota</taxon>
        <taxon>Myxococcia</taxon>
        <taxon>Myxococcales</taxon>
        <taxon>Sorangiineae</taxon>
        <taxon>Pendulisporaceae</taxon>
        <taxon>Pendulispora</taxon>
    </lineage>
</organism>
<dbReference type="InterPro" id="IPR029069">
    <property type="entry name" value="HotDog_dom_sf"/>
</dbReference>